<dbReference type="FunFam" id="1.25.40.10:FF:000090">
    <property type="entry name" value="Pentatricopeptide repeat-containing protein, chloroplastic"/>
    <property type="match status" value="1"/>
</dbReference>
<feature type="repeat" description="PPR" evidence="2">
    <location>
        <begin position="275"/>
        <end position="309"/>
    </location>
</feature>
<gene>
    <name evidence="3" type="ORF">QN277_027830</name>
</gene>
<dbReference type="InterPro" id="IPR046960">
    <property type="entry name" value="PPR_At4g14850-like_plant"/>
</dbReference>
<evidence type="ECO:0000256" key="1">
    <source>
        <dbReference type="ARBA" id="ARBA00022737"/>
    </source>
</evidence>
<dbReference type="FunFam" id="1.25.40.10:FF:002168">
    <property type="entry name" value="Pentatricopeptide repeat-containing protein At3g50420"/>
    <property type="match status" value="1"/>
</dbReference>
<dbReference type="Gene3D" id="1.25.40.10">
    <property type="entry name" value="Tetratricopeptide repeat domain"/>
    <property type="match status" value="6"/>
</dbReference>
<evidence type="ECO:0000313" key="4">
    <source>
        <dbReference type="Proteomes" id="UP001293593"/>
    </source>
</evidence>
<accession>A0AAE1J3J4</accession>
<feature type="repeat" description="PPR" evidence="2">
    <location>
        <begin position="478"/>
        <end position="512"/>
    </location>
</feature>
<dbReference type="GO" id="GO:0009451">
    <property type="term" value="P:RNA modification"/>
    <property type="evidence" value="ECO:0007669"/>
    <property type="project" value="InterPro"/>
</dbReference>
<sequence length="705" mass="78355">MKAYPEAALAVVQRCRSITSLKKARQLHALILTSTVIGLQSPFLYNNIISIYARCGSIRDSQKVFDRMPHQNLVSFNTLIAVCSRVPNNAILALKLYNEMETRDLRPSSLTFTSLLQASSLLEDGLVGSLLHAQAVRLGLLNEICVQTSLLNMYSNCGDMYSAELVFGEITDTDEVAWNSLIVGNLKNNKMQESLRLFNKMLRIGFTPTKVTYSLILNACSQLKDYQYGRSIHAHMIVRNVSADLYLENALLDVYCNAGDTNTAHRIFCGMKNPDLVSWNSMMSGYSENKDGEKTMHLFVQLQEMSFLKPDEYTYAAVISATGVFPYSNFGKPLHALVTKAGFERSVFVGSNLVSMYFKNNDTEAAQKTFYSISQRDAVLWTEMITGYSKVADAEGAIRFFLEMYHEGYKADNYVLSGVLSACADLAILRQGEMIHSYAVKLGCDIDTSVSGSLVDMYAKNGSLECAQVVFSRVSSPDLECWNAMLGGYSRHGMVVEALKLLDEIFQQGLIPNQVTFLSLLSACSHSRSVEKARFLWNYMGSIGLIPGPKHYSCMVTLLSRAALLEEAEDIINKSPYVKDNIDLWRTLLSASIINGNLEMGLRAADEVLKLDAEQGPTLVLLSNLCAAAGRWGDVAEIRKKMKGLMLRKEPGLSWIEAKHDISVFSSGDQSHPKIVEVQAELHGLKMNMVKTEIDDNEAGENMHH</sequence>
<organism evidence="3 4">
    <name type="scientific">Acacia crassicarpa</name>
    <name type="common">northern wattle</name>
    <dbReference type="NCBI Taxonomy" id="499986"/>
    <lineage>
        <taxon>Eukaryota</taxon>
        <taxon>Viridiplantae</taxon>
        <taxon>Streptophyta</taxon>
        <taxon>Embryophyta</taxon>
        <taxon>Tracheophyta</taxon>
        <taxon>Spermatophyta</taxon>
        <taxon>Magnoliopsida</taxon>
        <taxon>eudicotyledons</taxon>
        <taxon>Gunneridae</taxon>
        <taxon>Pentapetalae</taxon>
        <taxon>rosids</taxon>
        <taxon>fabids</taxon>
        <taxon>Fabales</taxon>
        <taxon>Fabaceae</taxon>
        <taxon>Caesalpinioideae</taxon>
        <taxon>mimosoid clade</taxon>
        <taxon>Acacieae</taxon>
        <taxon>Acacia</taxon>
    </lineage>
</organism>
<comment type="caution">
    <text evidence="3">The sequence shown here is derived from an EMBL/GenBank/DDBJ whole genome shotgun (WGS) entry which is preliminary data.</text>
</comment>
<dbReference type="Pfam" id="PF20431">
    <property type="entry name" value="E_motif"/>
    <property type="match status" value="1"/>
</dbReference>
<keyword evidence="4" id="KW-1185">Reference proteome</keyword>
<keyword evidence="1" id="KW-0677">Repeat</keyword>
<dbReference type="Proteomes" id="UP001293593">
    <property type="component" value="Unassembled WGS sequence"/>
</dbReference>
<dbReference type="InterPro" id="IPR046848">
    <property type="entry name" value="E_motif"/>
</dbReference>
<dbReference type="AlphaFoldDB" id="A0AAE1J3J4"/>
<dbReference type="Pfam" id="PF01535">
    <property type="entry name" value="PPR"/>
    <property type="match status" value="3"/>
</dbReference>
<feature type="repeat" description="PPR" evidence="2">
    <location>
        <begin position="377"/>
        <end position="411"/>
    </location>
</feature>
<dbReference type="PANTHER" id="PTHR24015:SF2017">
    <property type="entry name" value="PENTATRICOPEPTIDE REPEAT-CONTAINING PROTEIN"/>
    <property type="match status" value="1"/>
</dbReference>
<dbReference type="PROSITE" id="PS51375">
    <property type="entry name" value="PPR"/>
    <property type="match status" value="6"/>
</dbReference>
<evidence type="ECO:0008006" key="5">
    <source>
        <dbReference type="Google" id="ProtNLM"/>
    </source>
</evidence>
<dbReference type="GO" id="GO:0003723">
    <property type="term" value="F:RNA binding"/>
    <property type="evidence" value="ECO:0007669"/>
    <property type="project" value="InterPro"/>
</dbReference>
<dbReference type="InterPro" id="IPR011990">
    <property type="entry name" value="TPR-like_helical_dom_sf"/>
</dbReference>
<dbReference type="NCBIfam" id="TIGR00756">
    <property type="entry name" value="PPR"/>
    <property type="match status" value="2"/>
</dbReference>
<feature type="repeat" description="PPR" evidence="2">
    <location>
        <begin position="41"/>
        <end position="75"/>
    </location>
</feature>
<dbReference type="Pfam" id="PF13041">
    <property type="entry name" value="PPR_2"/>
    <property type="match status" value="4"/>
</dbReference>
<feature type="repeat" description="PPR" evidence="2">
    <location>
        <begin position="174"/>
        <end position="208"/>
    </location>
</feature>
<dbReference type="EMBL" id="JAWXYG010000009">
    <property type="protein sequence ID" value="KAK4262248.1"/>
    <property type="molecule type" value="Genomic_DNA"/>
</dbReference>
<reference evidence="3" key="1">
    <citation type="submission" date="2023-10" db="EMBL/GenBank/DDBJ databases">
        <title>Chromosome-level genome of the transformable northern wattle, Acacia crassicarpa.</title>
        <authorList>
            <person name="Massaro I."/>
            <person name="Sinha N.R."/>
            <person name="Poethig S."/>
            <person name="Leichty A.R."/>
        </authorList>
    </citation>
    <scope>NUCLEOTIDE SEQUENCE</scope>
    <source>
        <strain evidence="3">Acra3RX</strain>
        <tissue evidence="3">Leaf</tissue>
    </source>
</reference>
<dbReference type="FunFam" id="1.25.40.10:FF:000343">
    <property type="entry name" value="Pentatricopeptide repeat-containing protein At3g58590"/>
    <property type="match status" value="1"/>
</dbReference>
<evidence type="ECO:0000313" key="3">
    <source>
        <dbReference type="EMBL" id="KAK4262248.1"/>
    </source>
</evidence>
<protein>
    <recommendedName>
        <fullName evidence="5">Pentatricopeptide repeat-containing protein</fullName>
    </recommendedName>
</protein>
<proteinExistence type="predicted"/>
<name>A0AAE1J3J4_9FABA</name>
<dbReference type="FunFam" id="1.25.40.10:FF:000694">
    <property type="entry name" value="Pentatricopeptide repeat-containing protein At3g50420"/>
    <property type="match status" value="1"/>
</dbReference>
<evidence type="ECO:0000256" key="2">
    <source>
        <dbReference type="PROSITE-ProRule" id="PRU00708"/>
    </source>
</evidence>
<feature type="repeat" description="PPR" evidence="2">
    <location>
        <begin position="513"/>
        <end position="547"/>
    </location>
</feature>
<dbReference type="InterPro" id="IPR002885">
    <property type="entry name" value="PPR_rpt"/>
</dbReference>
<dbReference type="PANTHER" id="PTHR24015">
    <property type="entry name" value="OS07G0578800 PROTEIN-RELATED"/>
    <property type="match status" value="1"/>
</dbReference>